<evidence type="ECO:0000313" key="1">
    <source>
        <dbReference type="EMBL" id="CBI03302.1"/>
    </source>
</evidence>
<proteinExistence type="predicted"/>
<name>E6Q7X7_9ZZZZ</name>
<gene>
    <name evidence="1" type="ORF">CARN4_1464</name>
</gene>
<organism evidence="1">
    <name type="scientific">mine drainage metagenome</name>
    <dbReference type="NCBI Taxonomy" id="410659"/>
    <lineage>
        <taxon>unclassified sequences</taxon>
        <taxon>metagenomes</taxon>
        <taxon>ecological metagenomes</taxon>
    </lineage>
</organism>
<dbReference type="AlphaFoldDB" id="E6Q7X7"/>
<accession>E6Q7X7</accession>
<reference evidence="1" key="1">
    <citation type="submission" date="2009-10" db="EMBL/GenBank/DDBJ databases">
        <title>Diversity of trophic interactions inside an arsenic-rich microbial ecosystem.</title>
        <authorList>
            <person name="Bertin P.N."/>
            <person name="Heinrich-Salmeron A."/>
            <person name="Pelletier E."/>
            <person name="Goulhen-Chollet F."/>
            <person name="Arsene-Ploetze F."/>
            <person name="Gallien S."/>
            <person name="Calteau A."/>
            <person name="Vallenet D."/>
            <person name="Casiot C."/>
            <person name="Chane-Woon-Ming B."/>
            <person name="Giloteaux L."/>
            <person name="Barakat M."/>
            <person name="Bonnefoy V."/>
            <person name="Bruneel O."/>
            <person name="Chandler M."/>
            <person name="Cleiss J."/>
            <person name="Duran R."/>
            <person name="Elbaz-Poulichet F."/>
            <person name="Fonknechten N."/>
            <person name="Lauga B."/>
            <person name="Mornico D."/>
            <person name="Ortet P."/>
            <person name="Schaeffer C."/>
            <person name="Siguier P."/>
            <person name="Alexander Thil Smith A."/>
            <person name="Van Dorsselaer A."/>
            <person name="Weissenbach J."/>
            <person name="Medigue C."/>
            <person name="Le Paslier D."/>
        </authorList>
    </citation>
    <scope>NUCLEOTIDE SEQUENCE</scope>
</reference>
<dbReference type="EMBL" id="CABO01000057">
    <property type="protein sequence ID" value="CBI03302.1"/>
    <property type="molecule type" value="Genomic_DNA"/>
</dbReference>
<comment type="caution">
    <text evidence="1">The sequence shown here is derived from an EMBL/GenBank/DDBJ whole genome shotgun (WGS) entry which is preliminary data.</text>
</comment>
<sequence>MRAVVGANSTTEMIRVANDGRTVEFPDRRERTTFPVEKVEEYGDVALVWTKKSERWRWVLALPIEVSSFRRRHPWYAESYQETRGGPVIMSAEILHGTDIQPQSDDFTALNVGARGQAYHFKSVPYSLIEDPLRRGFS</sequence>
<protein>
    <submittedName>
        <fullName evidence="1">Uncharacterized protein</fullName>
    </submittedName>
</protein>